<evidence type="ECO:0000256" key="3">
    <source>
        <dbReference type="ARBA" id="ARBA00007556"/>
    </source>
</evidence>
<dbReference type="RefSeq" id="WP_045809062.1">
    <property type="nucleotide sequence ID" value="NZ_LANX01000001.1"/>
</dbReference>
<feature type="transmembrane region" description="Helical" evidence="8">
    <location>
        <begin position="7"/>
        <end position="26"/>
    </location>
</feature>
<feature type="transmembrane region" description="Helical" evidence="8">
    <location>
        <begin position="32"/>
        <end position="50"/>
    </location>
</feature>
<comment type="subcellular location">
    <subcellularLocation>
        <location evidence="8">Cell inner membrane</location>
        <topology evidence="8">Multi-pass membrane protein</topology>
    </subcellularLocation>
    <subcellularLocation>
        <location evidence="2">Membrane</location>
        <topology evidence="2">Multi-pass membrane protein</topology>
    </subcellularLocation>
</comment>
<dbReference type="GO" id="GO:0043190">
    <property type="term" value="C:ATP-binding cassette (ABC) transporter complex"/>
    <property type="evidence" value="ECO:0007669"/>
    <property type="project" value="InterPro"/>
</dbReference>
<feature type="transmembrane region" description="Helical" evidence="8">
    <location>
        <begin position="166"/>
        <end position="187"/>
    </location>
</feature>
<keyword evidence="4" id="KW-0813">Transport</keyword>
<comment type="caution">
    <text evidence="9">The sequence shown here is derived from an EMBL/GenBank/DDBJ whole genome shotgun (WGS) entry which is preliminary data.</text>
</comment>
<keyword evidence="7 8" id="KW-0472">Membrane</keyword>
<evidence type="ECO:0000256" key="1">
    <source>
        <dbReference type="ARBA" id="ARBA00003787"/>
    </source>
</evidence>
<name>A0A0F3NNI1_9RICK</name>
<gene>
    <name evidence="9" type="ORF">NLO413_0714</name>
</gene>
<dbReference type="STRING" id="1359163.NLO413_0714"/>
<dbReference type="InterPro" id="IPR030802">
    <property type="entry name" value="Permease_MalE"/>
</dbReference>
<accession>A0A0F3NNI1</accession>
<evidence type="ECO:0000313" key="9">
    <source>
        <dbReference type="EMBL" id="KJV69326.1"/>
    </source>
</evidence>
<dbReference type="AlphaFoldDB" id="A0A0F3NNI1"/>
<dbReference type="EMBL" id="LANX01000001">
    <property type="protein sequence ID" value="KJV69326.1"/>
    <property type="molecule type" value="Genomic_DNA"/>
</dbReference>
<evidence type="ECO:0000256" key="5">
    <source>
        <dbReference type="ARBA" id="ARBA00022692"/>
    </source>
</evidence>
<keyword evidence="10" id="KW-1185">Reference proteome</keyword>
<dbReference type="NCBIfam" id="TIGR00056">
    <property type="entry name" value="MlaE family lipid ABC transporter permease subunit"/>
    <property type="match status" value="1"/>
</dbReference>
<evidence type="ECO:0000256" key="4">
    <source>
        <dbReference type="ARBA" id="ARBA00022448"/>
    </source>
</evidence>
<dbReference type="Pfam" id="PF02405">
    <property type="entry name" value="MlaE"/>
    <property type="match status" value="1"/>
</dbReference>
<comment type="function">
    <text evidence="1">Could be part of an ABC transporter complex.</text>
</comment>
<evidence type="ECO:0000256" key="2">
    <source>
        <dbReference type="ARBA" id="ARBA00004141"/>
    </source>
</evidence>
<feature type="transmembrane region" description="Helical" evidence="8">
    <location>
        <begin position="239"/>
        <end position="261"/>
    </location>
</feature>
<evidence type="ECO:0000256" key="7">
    <source>
        <dbReference type="ARBA" id="ARBA00023136"/>
    </source>
</evidence>
<keyword evidence="8" id="KW-1003">Cell membrane</keyword>
<evidence type="ECO:0000256" key="8">
    <source>
        <dbReference type="RuleBase" id="RU362044"/>
    </source>
</evidence>
<dbReference type="PANTHER" id="PTHR30188">
    <property type="entry name" value="ABC TRANSPORTER PERMEASE PROTEIN-RELATED"/>
    <property type="match status" value="1"/>
</dbReference>
<keyword evidence="8" id="KW-0997">Cell inner membrane</keyword>
<feature type="transmembrane region" description="Helical" evidence="8">
    <location>
        <begin position="62"/>
        <end position="83"/>
    </location>
</feature>
<sequence>MKYCGSGFSVILFIFACIGQLFINFFMLIGRAFIFLVASVYHCFLPPYYLSVMVKQLVEACFFSLPIVGVASVFTGGAIMLQNALISPKTVQGEFMAGIVAIAIVRELGPVLIGLIIAGRVGAAIAAEIGTMRITEQIDALITLDTHPLKYLGAPRIIASMIAMPILILCADVIGIYGGYIVATLNLGYSHDMYVKGIMDFVHMKDITLGLIKALSFGFIISFIGCYSGYHCSGGARGVGVATTSTVVMSSMLIIFLNYIITVFYS</sequence>
<evidence type="ECO:0000313" key="10">
    <source>
        <dbReference type="Proteomes" id="UP000033562"/>
    </source>
</evidence>
<protein>
    <submittedName>
        <fullName evidence="9">Putative permease</fullName>
    </submittedName>
</protein>
<feature type="transmembrane region" description="Helical" evidence="8">
    <location>
        <begin position="207"/>
        <end position="227"/>
    </location>
</feature>
<feature type="transmembrane region" description="Helical" evidence="8">
    <location>
        <begin position="95"/>
        <end position="118"/>
    </location>
</feature>
<keyword evidence="6 8" id="KW-1133">Transmembrane helix</keyword>
<dbReference type="PROSITE" id="PS51257">
    <property type="entry name" value="PROKAR_LIPOPROTEIN"/>
    <property type="match status" value="1"/>
</dbReference>
<dbReference type="PATRIC" id="fig|1359163.3.peg.689"/>
<keyword evidence="5 8" id="KW-0812">Transmembrane</keyword>
<dbReference type="Proteomes" id="UP000033562">
    <property type="component" value="Unassembled WGS sequence"/>
</dbReference>
<reference evidence="9 10" key="1">
    <citation type="submission" date="2015-02" db="EMBL/GenBank/DDBJ databases">
        <title>Genome Sequencing of Rickettsiales.</title>
        <authorList>
            <person name="Daugherty S.C."/>
            <person name="Su Q."/>
            <person name="Abolude K."/>
            <person name="Beier-Sexton M."/>
            <person name="Carlyon J.A."/>
            <person name="Carter R."/>
            <person name="Day N.P."/>
            <person name="Dumler S.J."/>
            <person name="Dyachenko V."/>
            <person name="Godinez A."/>
            <person name="Kurtti T.J."/>
            <person name="Lichay M."/>
            <person name="Mullins K.E."/>
            <person name="Ott S."/>
            <person name="Pappas-Brown V."/>
            <person name="Paris D.H."/>
            <person name="Patel P."/>
            <person name="Richards A.L."/>
            <person name="Sadzewicz L."/>
            <person name="Sears K."/>
            <person name="Seidman D."/>
            <person name="Sengamalay N."/>
            <person name="Stenos J."/>
            <person name="Tallon L.J."/>
            <person name="Vincent G."/>
            <person name="Fraser C.M."/>
            <person name="Munderloh U."/>
            <person name="Dunning-Hotopp J.C."/>
        </authorList>
    </citation>
    <scope>NUCLEOTIDE SEQUENCE [LARGE SCALE GENOMIC DNA]</scope>
    <source>
        <strain evidence="9 10">RAC413</strain>
    </source>
</reference>
<dbReference type="PANTHER" id="PTHR30188:SF4">
    <property type="entry name" value="PROTEIN TRIGALACTOSYLDIACYLGLYCEROL 1, CHLOROPLASTIC"/>
    <property type="match status" value="1"/>
</dbReference>
<organism evidence="9 10">
    <name type="scientific">Candidatus Neoehrlichia procyonis str. RAC413</name>
    <dbReference type="NCBI Taxonomy" id="1359163"/>
    <lineage>
        <taxon>Bacteria</taxon>
        <taxon>Pseudomonadati</taxon>
        <taxon>Pseudomonadota</taxon>
        <taxon>Alphaproteobacteria</taxon>
        <taxon>Rickettsiales</taxon>
        <taxon>Anaplasmataceae</taxon>
        <taxon>Candidatus Neoehrlichia</taxon>
    </lineage>
</organism>
<dbReference type="GO" id="GO:0005548">
    <property type="term" value="F:phospholipid transporter activity"/>
    <property type="evidence" value="ECO:0007669"/>
    <property type="project" value="TreeGrafter"/>
</dbReference>
<dbReference type="InterPro" id="IPR003453">
    <property type="entry name" value="ABC_MlaE_roteobac"/>
</dbReference>
<proteinExistence type="inferred from homology"/>
<comment type="similarity">
    <text evidence="3 8">Belongs to the MlaE permease family.</text>
</comment>
<evidence type="ECO:0000256" key="6">
    <source>
        <dbReference type="ARBA" id="ARBA00022989"/>
    </source>
</evidence>